<dbReference type="RefSeq" id="WP_144354325.1">
    <property type="nucleotide sequence ID" value="NZ_CBCRVV010000028.1"/>
</dbReference>
<evidence type="ECO:0000259" key="2">
    <source>
        <dbReference type="SMART" id="SM00867"/>
    </source>
</evidence>
<dbReference type="OrthoDB" id="116832at2"/>
<comment type="caution">
    <text evidence="3">The sequence shown here is derived from an EMBL/GenBank/DDBJ whole genome shotgun (WGS) entry which is preliminary data.</text>
</comment>
<feature type="chain" id="PRO_5022224795" evidence="1">
    <location>
        <begin position="19"/>
        <end position="204"/>
    </location>
</feature>
<dbReference type="EMBL" id="VMBG01000005">
    <property type="protein sequence ID" value="TSJ74726.1"/>
    <property type="molecule type" value="Genomic_DNA"/>
</dbReference>
<dbReference type="Gene3D" id="2.40.128.110">
    <property type="entry name" value="Lipid/polyisoprenoid-binding, YceI-like"/>
    <property type="match status" value="1"/>
</dbReference>
<name>A0A556QDP6_9BACT</name>
<evidence type="ECO:0000313" key="3">
    <source>
        <dbReference type="EMBL" id="TSJ74726.1"/>
    </source>
</evidence>
<keyword evidence="4" id="KW-1185">Reference proteome</keyword>
<dbReference type="SUPFAM" id="SSF101874">
    <property type="entry name" value="YceI-like"/>
    <property type="match status" value="1"/>
</dbReference>
<feature type="domain" description="Lipid/polyisoprenoid-binding YceI-like" evidence="2">
    <location>
        <begin position="24"/>
        <end position="200"/>
    </location>
</feature>
<feature type="signal peptide" evidence="1">
    <location>
        <begin position="1"/>
        <end position="18"/>
    </location>
</feature>
<dbReference type="InterPro" id="IPR007372">
    <property type="entry name" value="Lipid/polyisoprenoid-bd_YceI"/>
</dbReference>
<evidence type="ECO:0000313" key="4">
    <source>
        <dbReference type="Proteomes" id="UP000315648"/>
    </source>
</evidence>
<dbReference type="Proteomes" id="UP000315648">
    <property type="component" value="Unassembled WGS sequence"/>
</dbReference>
<sequence length="204" mass="21222">MKPTLLLASLALATSLTAAPTSFDFKDPKGVNAVQFHLDSLLEPISGTASGVTGTVSFDPEAPAATTGKIVIEAASLKVSNSTMTGHLLSDGWIDAKGSPEITFELVKLDNAKTTGTTTTADATGKFTLKGVTKEITVPVKLTYLAGQFGKRIGKPEMGGDLLVVRGEFTINRGDYGIKPGENEDKVSNEIKLTLAIVGSAPKA</sequence>
<dbReference type="PANTHER" id="PTHR34406">
    <property type="entry name" value="PROTEIN YCEI"/>
    <property type="match status" value="1"/>
</dbReference>
<protein>
    <submittedName>
        <fullName evidence="3">YceI family protein</fullName>
    </submittedName>
</protein>
<evidence type="ECO:0000256" key="1">
    <source>
        <dbReference type="SAM" id="SignalP"/>
    </source>
</evidence>
<organism evidence="3 4">
    <name type="scientific">Rariglobus hedericola</name>
    <dbReference type="NCBI Taxonomy" id="2597822"/>
    <lineage>
        <taxon>Bacteria</taxon>
        <taxon>Pseudomonadati</taxon>
        <taxon>Verrucomicrobiota</taxon>
        <taxon>Opitutia</taxon>
        <taxon>Opitutales</taxon>
        <taxon>Opitutaceae</taxon>
        <taxon>Rariglobus</taxon>
    </lineage>
</organism>
<dbReference type="SMART" id="SM00867">
    <property type="entry name" value="YceI"/>
    <property type="match status" value="1"/>
</dbReference>
<reference evidence="3 4" key="1">
    <citation type="submission" date="2019-07" db="EMBL/GenBank/DDBJ databases">
        <title>Description of 53C-WASEF.</title>
        <authorList>
            <person name="Pitt A."/>
            <person name="Hahn M.W."/>
        </authorList>
    </citation>
    <scope>NUCLEOTIDE SEQUENCE [LARGE SCALE GENOMIC DNA]</scope>
    <source>
        <strain evidence="3 4">53C-WASEF</strain>
    </source>
</reference>
<dbReference type="InterPro" id="IPR036761">
    <property type="entry name" value="TTHA0802/YceI-like_sf"/>
</dbReference>
<proteinExistence type="predicted"/>
<accession>A0A556QDP6</accession>
<gene>
    <name evidence="3" type="ORF">FPL22_17440</name>
</gene>
<keyword evidence="1" id="KW-0732">Signal</keyword>
<dbReference type="AlphaFoldDB" id="A0A556QDP6"/>
<dbReference type="Pfam" id="PF04264">
    <property type="entry name" value="YceI"/>
    <property type="match status" value="1"/>
</dbReference>
<dbReference type="PANTHER" id="PTHR34406:SF1">
    <property type="entry name" value="PROTEIN YCEI"/>
    <property type="match status" value="1"/>
</dbReference>